<comment type="caution">
    <text evidence="1">The sequence shown here is derived from an EMBL/GenBank/DDBJ whole genome shotgun (WGS) entry which is preliminary data.</text>
</comment>
<evidence type="ECO:0000313" key="1">
    <source>
        <dbReference type="EMBL" id="EKC72692.1"/>
    </source>
</evidence>
<organism evidence="1">
    <name type="scientific">human gut metagenome</name>
    <dbReference type="NCBI Taxonomy" id="408170"/>
    <lineage>
        <taxon>unclassified sequences</taxon>
        <taxon>metagenomes</taxon>
        <taxon>organismal metagenomes</taxon>
    </lineage>
</organism>
<name>K1THZ0_9ZZZZ</name>
<accession>K1THZ0</accession>
<dbReference type="EMBL" id="AJWZ01001815">
    <property type="protein sequence ID" value="EKC72692.1"/>
    <property type="molecule type" value="Genomic_DNA"/>
</dbReference>
<gene>
    <name evidence="1" type="ORF">OBE_02763</name>
</gene>
<sequence>WHLLIGYADKRFGRMTRIRQRLEALSAFGVKPCESECELVKK</sequence>
<proteinExistence type="predicted"/>
<reference evidence="1" key="1">
    <citation type="journal article" date="2013" name="Environ. Microbiol.">
        <title>Microbiota from the distal guts of lean and obese adolescents exhibit partial functional redundancy besides clear differences in community structure.</title>
        <authorList>
            <person name="Ferrer M."/>
            <person name="Ruiz A."/>
            <person name="Lanza F."/>
            <person name="Haange S.B."/>
            <person name="Oberbach A."/>
            <person name="Till H."/>
            <person name="Bargiela R."/>
            <person name="Campoy C."/>
            <person name="Segura M.T."/>
            <person name="Richter M."/>
            <person name="von Bergen M."/>
            <person name="Seifert J."/>
            <person name="Suarez A."/>
        </authorList>
    </citation>
    <scope>NUCLEOTIDE SEQUENCE</scope>
</reference>
<dbReference type="AlphaFoldDB" id="K1THZ0"/>
<feature type="non-terminal residue" evidence="1">
    <location>
        <position position="1"/>
    </location>
</feature>
<protein>
    <submittedName>
        <fullName evidence="1">Uncharacterized protein</fullName>
    </submittedName>
</protein>